<evidence type="ECO:0000313" key="2">
    <source>
        <dbReference type="EMBL" id="KAF6140869.1"/>
    </source>
</evidence>
<reference evidence="2 3" key="1">
    <citation type="journal article" date="2020" name="IScience">
        <title>Genome Sequencing of the Endangered Kingdonia uniflora (Circaeasteraceae, Ranunculales) Reveals Potential Mechanisms of Evolutionary Specialization.</title>
        <authorList>
            <person name="Sun Y."/>
            <person name="Deng T."/>
            <person name="Zhang A."/>
            <person name="Moore M.J."/>
            <person name="Landis J.B."/>
            <person name="Lin N."/>
            <person name="Zhang H."/>
            <person name="Zhang X."/>
            <person name="Huang J."/>
            <person name="Zhang X."/>
            <person name="Sun H."/>
            <person name="Wang H."/>
        </authorList>
    </citation>
    <scope>NUCLEOTIDE SEQUENCE [LARGE SCALE GENOMIC DNA]</scope>
    <source>
        <strain evidence="2">TB1705</strain>
        <tissue evidence="2">Leaf</tissue>
    </source>
</reference>
<sequence length="91" mass="10504">MVAVMDDEFKKFIHALRDVQLGFQDRSMELEKRISQLEGEKNQLEENLTRERGAFQLELEKQREAAALKLKEVRAKSEAKAERLVTASVIS</sequence>
<comment type="caution">
    <text evidence="2">The sequence shown here is derived from an EMBL/GenBank/DDBJ whole genome shotgun (WGS) entry which is preliminary data.</text>
</comment>
<keyword evidence="3" id="KW-1185">Reference proteome</keyword>
<dbReference type="AlphaFoldDB" id="A0A7J7LE83"/>
<protein>
    <submittedName>
        <fullName evidence="2">Uncharacterized protein</fullName>
    </submittedName>
</protein>
<dbReference type="EMBL" id="JACGCM010002347">
    <property type="protein sequence ID" value="KAF6140869.1"/>
    <property type="molecule type" value="Genomic_DNA"/>
</dbReference>
<evidence type="ECO:0000256" key="1">
    <source>
        <dbReference type="SAM" id="Coils"/>
    </source>
</evidence>
<accession>A0A7J7LE83</accession>
<gene>
    <name evidence="2" type="ORF">GIB67_042282</name>
</gene>
<dbReference type="Proteomes" id="UP000541444">
    <property type="component" value="Unassembled WGS sequence"/>
</dbReference>
<feature type="coiled-coil region" evidence="1">
    <location>
        <begin position="27"/>
        <end position="76"/>
    </location>
</feature>
<organism evidence="2 3">
    <name type="scientific">Kingdonia uniflora</name>
    <dbReference type="NCBI Taxonomy" id="39325"/>
    <lineage>
        <taxon>Eukaryota</taxon>
        <taxon>Viridiplantae</taxon>
        <taxon>Streptophyta</taxon>
        <taxon>Embryophyta</taxon>
        <taxon>Tracheophyta</taxon>
        <taxon>Spermatophyta</taxon>
        <taxon>Magnoliopsida</taxon>
        <taxon>Ranunculales</taxon>
        <taxon>Circaeasteraceae</taxon>
        <taxon>Kingdonia</taxon>
    </lineage>
</organism>
<evidence type="ECO:0000313" key="3">
    <source>
        <dbReference type="Proteomes" id="UP000541444"/>
    </source>
</evidence>
<name>A0A7J7LE83_9MAGN</name>
<proteinExistence type="predicted"/>
<keyword evidence="1" id="KW-0175">Coiled coil</keyword>